<keyword evidence="3" id="KW-1185">Reference proteome</keyword>
<accession>A0AAN7JU92</accession>
<reference evidence="2 3" key="1">
    <citation type="journal article" date="2023" name="Hortic Res">
        <title>Pangenome of water caltrop reveals structural variations and asymmetric subgenome divergence after allopolyploidization.</title>
        <authorList>
            <person name="Zhang X."/>
            <person name="Chen Y."/>
            <person name="Wang L."/>
            <person name="Yuan Y."/>
            <person name="Fang M."/>
            <person name="Shi L."/>
            <person name="Lu R."/>
            <person name="Comes H.P."/>
            <person name="Ma Y."/>
            <person name="Chen Y."/>
            <person name="Huang G."/>
            <person name="Zhou Y."/>
            <person name="Zheng Z."/>
            <person name="Qiu Y."/>
        </authorList>
    </citation>
    <scope>NUCLEOTIDE SEQUENCE [LARGE SCALE GENOMIC DNA]</scope>
    <source>
        <tissue evidence="2">Roots</tissue>
    </source>
</reference>
<gene>
    <name evidence="2" type="ORF">SAY87_002015</name>
</gene>
<organism evidence="2 3">
    <name type="scientific">Trapa incisa</name>
    <dbReference type="NCBI Taxonomy" id="236973"/>
    <lineage>
        <taxon>Eukaryota</taxon>
        <taxon>Viridiplantae</taxon>
        <taxon>Streptophyta</taxon>
        <taxon>Embryophyta</taxon>
        <taxon>Tracheophyta</taxon>
        <taxon>Spermatophyta</taxon>
        <taxon>Magnoliopsida</taxon>
        <taxon>eudicotyledons</taxon>
        <taxon>Gunneridae</taxon>
        <taxon>Pentapetalae</taxon>
        <taxon>rosids</taxon>
        <taxon>malvids</taxon>
        <taxon>Myrtales</taxon>
        <taxon>Lythraceae</taxon>
        <taxon>Trapa</taxon>
    </lineage>
</organism>
<feature type="compositionally biased region" description="Basic residues" evidence="1">
    <location>
        <begin position="19"/>
        <end position="29"/>
    </location>
</feature>
<dbReference type="AlphaFoldDB" id="A0AAN7JU92"/>
<feature type="compositionally biased region" description="Basic and acidic residues" evidence="1">
    <location>
        <begin position="1"/>
        <end position="10"/>
    </location>
</feature>
<proteinExistence type="predicted"/>
<sequence>MNISCGEKHSGNRSQSPIKSKKQRRKRRGGGGGGDDGASATREEDTGKGVGLFGSLERRCDAYEPAFWRLSWNLFISKLANDILAGLEVSPEVDRREAIGHFPCD</sequence>
<evidence type="ECO:0000313" key="3">
    <source>
        <dbReference type="Proteomes" id="UP001345219"/>
    </source>
</evidence>
<evidence type="ECO:0000256" key="1">
    <source>
        <dbReference type="SAM" id="MobiDB-lite"/>
    </source>
</evidence>
<dbReference type="EMBL" id="JAXIOK010000015">
    <property type="protein sequence ID" value="KAK4753911.1"/>
    <property type="molecule type" value="Genomic_DNA"/>
</dbReference>
<evidence type="ECO:0000313" key="2">
    <source>
        <dbReference type="EMBL" id="KAK4753911.1"/>
    </source>
</evidence>
<name>A0AAN7JU92_9MYRT</name>
<dbReference type="Proteomes" id="UP001345219">
    <property type="component" value="Chromosome 2"/>
</dbReference>
<comment type="caution">
    <text evidence="2">The sequence shown here is derived from an EMBL/GenBank/DDBJ whole genome shotgun (WGS) entry which is preliminary data.</text>
</comment>
<feature type="region of interest" description="Disordered" evidence="1">
    <location>
        <begin position="1"/>
        <end position="52"/>
    </location>
</feature>
<protein>
    <submittedName>
        <fullName evidence="2">Uncharacterized protein</fullName>
    </submittedName>
</protein>